<accession>A0A8H9IFC7</accession>
<organism evidence="1 2">
    <name type="scientific">Paraglaciecola chathamensis</name>
    <dbReference type="NCBI Taxonomy" id="368405"/>
    <lineage>
        <taxon>Bacteria</taxon>
        <taxon>Pseudomonadati</taxon>
        <taxon>Pseudomonadota</taxon>
        <taxon>Gammaproteobacteria</taxon>
        <taxon>Alteromonadales</taxon>
        <taxon>Alteromonadaceae</taxon>
        <taxon>Paraglaciecola</taxon>
    </lineage>
</organism>
<protein>
    <recommendedName>
        <fullName evidence="3">YkgJ family cysteine cluster protein</fullName>
    </recommendedName>
</protein>
<proteinExistence type="predicted"/>
<name>A0A8H9IFC7_9ALTE</name>
<dbReference type="InterPro" id="IPR005358">
    <property type="entry name" value="Puta_zinc/iron-chelating_dom"/>
</dbReference>
<evidence type="ECO:0008006" key="3">
    <source>
        <dbReference type="Google" id="ProtNLM"/>
    </source>
</evidence>
<dbReference type="AlphaFoldDB" id="A0A8H9IFC7"/>
<dbReference type="EMBL" id="BMZC01000011">
    <property type="protein sequence ID" value="GGZ73780.1"/>
    <property type="molecule type" value="Genomic_DNA"/>
</dbReference>
<dbReference type="Pfam" id="PF03692">
    <property type="entry name" value="CxxCxxCC"/>
    <property type="match status" value="1"/>
</dbReference>
<evidence type="ECO:0000313" key="2">
    <source>
        <dbReference type="Proteomes" id="UP000622604"/>
    </source>
</evidence>
<dbReference type="RefSeq" id="WP_011573858.1">
    <property type="nucleotide sequence ID" value="NZ_BMZC01000011.1"/>
</dbReference>
<reference evidence="1" key="2">
    <citation type="submission" date="2020-09" db="EMBL/GenBank/DDBJ databases">
        <authorList>
            <person name="Sun Q."/>
            <person name="Kim S."/>
        </authorList>
    </citation>
    <scope>NUCLEOTIDE SEQUENCE</scope>
    <source>
        <strain evidence="1">KCTC 32337</strain>
    </source>
</reference>
<comment type="caution">
    <text evidence="1">The sequence shown here is derived from an EMBL/GenBank/DDBJ whole genome shotgun (WGS) entry which is preliminary data.</text>
</comment>
<evidence type="ECO:0000313" key="1">
    <source>
        <dbReference type="EMBL" id="GGZ73780.1"/>
    </source>
</evidence>
<sequence length="135" mass="15589">MKECTQCGKCCTQYGDGGLSVTDSEIDMWELFRPDIAQYVKKGLIWASPDTGKLLNHCPFLRVVPADKTIENSKDIYTCDIYFDRPDDCRYYPVTVKQMINDECEMLEDNDLDDPVKAQRELDILMKDSRPAFDK</sequence>
<dbReference type="Proteomes" id="UP000622604">
    <property type="component" value="Unassembled WGS sequence"/>
</dbReference>
<gene>
    <name evidence="1" type="ORF">GCM10011274_35140</name>
</gene>
<reference evidence="1" key="1">
    <citation type="journal article" date="2014" name="Int. J. Syst. Evol. Microbiol.">
        <title>Complete genome sequence of Corynebacterium casei LMG S-19264T (=DSM 44701T), isolated from a smear-ripened cheese.</title>
        <authorList>
            <consortium name="US DOE Joint Genome Institute (JGI-PGF)"/>
            <person name="Walter F."/>
            <person name="Albersmeier A."/>
            <person name="Kalinowski J."/>
            <person name="Ruckert C."/>
        </authorList>
    </citation>
    <scope>NUCLEOTIDE SEQUENCE</scope>
    <source>
        <strain evidence="1">KCTC 32337</strain>
    </source>
</reference>